<dbReference type="RefSeq" id="WP_034297581.1">
    <property type="nucleotide sequence ID" value="NZ_JAMAWK010000009.1"/>
</dbReference>
<evidence type="ECO:0000313" key="2">
    <source>
        <dbReference type="Proteomes" id="UP000180194"/>
    </source>
</evidence>
<name>A0ABX3CMZ4_9BACI</name>
<dbReference type="SUPFAM" id="SSF140500">
    <property type="entry name" value="BAS1536-like"/>
    <property type="match status" value="1"/>
</dbReference>
<dbReference type="PANTHER" id="PTHR41263:SF1">
    <property type="entry name" value="ASPARTYL-PHOSPHATE PHOSPHATASE YISI"/>
    <property type="match status" value="1"/>
</dbReference>
<proteinExistence type="predicted"/>
<dbReference type="Gene3D" id="4.10.280.10">
    <property type="entry name" value="Helix-loop-helix DNA-binding domain"/>
    <property type="match status" value="1"/>
</dbReference>
<keyword evidence="2" id="KW-1185">Reference proteome</keyword>
<dbReference type="Pfam" id="PF09388">
    <property type="entry name" value="SpoOE-like"/>
    <property type="match status" value="1"/>
</dbReference>
<organism evidence="1 2">
    <name type="scientific">Cytobacillus oceanisediminis</name>
    <dbReference type="NCBI Taxonomy" id="665099"/>
    <lineage>
        <taxon>Bacteria</taxon>
        <taxon>Bacillati</taxon>
        <taxon>Bacillota</taxon>
        <taxon>Bacilli</taxon>
        <taxon>Bacillales</taxon>
        <taxon>Bacillaceae</taxon>
        <taxon>Cytobacillus</taxon>
    </lineage>
</organism>
<accession>A0ABX3CMZ4</accession>
<dbReference type="Proteomes" id="UP000180194">
    <property type="component" value="Unassembled WGS sequence"/>
</dbReference>
<reference evidence="1 2" key="1">
    <citation type="submission" date="2016-07" db="EMBL/GenBank/DDBJ databases">
        <title>Bacillus oceanisediminis whole genome.</title>
        <authorList>
            <person name="Pal Y."/>
            <person name="Verma A."/>
            <person name="Mual P."/>
            <person name="Srinivasan K."/>
        </authorList>
    </citation>
    <scope>NUCLEOTIDE SEQUENCE [LARGE SCALE GENOMIC DNA]</scope>
    <source>
        <strain evidence="1 2">Bhandara28</strain>
    </source>
</reference>
<evidence type="ECO:0000313" key="1">
    <source>
        <dbReference type="EMBL" id="OHX45034.1"/>
    </source>
</evidence>
<dbReference type="PANTHER" id="PTHR41263">
    <property type="entry name" value="ASPARTYL-PHOSPHATE PHOSPHATASE YISI"/>
    <property type="match status" value="1"/>
</dbReference>
<gene>
    <name evidence="1" type="ORF">BBV17_24225</name>
</gene>
<dbReference type="EMBL" id="MBRJ01000039">
    <property type="protein sequence ID" value="OHX45034.1"/>
    <property type="molecule type" value="Genomic_DNA"/>
</dbReference>
<dbReference type="InterPro" id="IPR037208">
    <property type="entry name" value="Spo0E-like_sf"/>
</dbReference>
<dbReference type="InterPro" id="IPR036638">
    <property type="entry name" value="HLH_DNA-bd_sf"/>
</dbReference>
<evidence type="ECO:0008006" key="3">
    <source>
        <dbReference type="Google" id="ProtNLM"/>
    </source>
</evidence>
<sequence length="59" mass="7042">MRIKELNSIIESKRNQMIQSGLQYGFNHYKTIKYSKELDIQLNKYSYQNSLCPKSLKNI</sequence>
<comment type="caution">
    <text evidence="1">The sequence shown here is derived from an EMBL/GenBank/DDBJ whole genome shotgun (WGS) entry which is preliminary data.</text>
</comment>
<dbReference type="InterPro" id="IPR018540">
    <property type="entry name" value="Spo0E-like"/>
</dbReference>
<dbReference type="InterPro" id="IPR053028">
    <property type="entry name" value="Spo0E-like_phosphatase"/>
</dbReference>
<protein>
    <recommendedName>
        <fullName evidence="3">Spo0E like sporulation regulatory protein</fullName>
    </recommendedName>
</protein>